<dbReference type="EMBL" id="VDDC01000082">
    <property type="protein sequence ID" value="TNH37514.1"/>
    <property type="molecule type" value="Genomic_DNA"/>
</dbReference>
<feature type="transmembrane region" description="Helical" evidence="1">
    <location>
        <begin position="74"/>
        <end position="95"/>
    </location>
</feature>
<keyword evidence="3" id="KW-1185">Reference proteome</keyword>
<protein>
    <submittedName>
        <fullName evidence="2">Uncharacterized protein</fullName>
    </submittedName>
</protein>
<accession>A0A5C4R163</accession>
<dbReference type="Proteomes" id="UP000304880">
    <property type="component" value="Unassembled WGS sequence"/>
</dbReference>
<evidence type="ECO:0000313" key="3">
    <source>
        <dbReference type="Proteomes" id="UP000304880"/>
    </source>
</evidence>
<reference evidence="2 3" key="1">
    <citation type="submission" date="2019-06" db="EMBL/GenBank/DDBJ databases">
        <authorList>
            <person name="Li J."/>
        </authorList>
    </citation>
    <scope>NUCLEOTIDE SEQUENCE [LARGE SCALE GENOMIC DNA]</scope>
    <source>
        <strain evidence="2 3">CGMCC 1.8012</strain>
    </source>
</reference>
<comment type="caution">
    <text evidence="2">The sequence shown here is derived from an EMBL/GenBank/DDBJ whole genome shotgun (WGS) entry which is preliminary data.</text>
</comment>
<proteinExistence type="predicted"/>
<dbReference type="AlphaFoldDB" id="A0A5C4R163"/>
<keyword evidence="1" id="KW-0812">Transmembrane</keyword>
<gene>
    <name evidence="2" type="ORF">FHD67_19940</name>
</gene>
<evidence type="ECO:0000256" key="1">
    <source>
        <dbReference type="SAM" id="Phobius"/>
    </source>
</evidence>
<name>A0A5C4R163_9RHOB</name>
<feature type="transmembrane region" description="Helical" evidence="1">
    <location>
        <begin position="33"/>
        <end position="54"/>
    </location>
</feature>
<sequence length="271" mass="31080">MVRNRGKNRGRVIYNSTAPRIILKRNKNNKLDFSDFTLLTGMAALCYIISITLGSGSFKEYFWGTTEKIVTVCLFQALAFTSIAFLIYLTEYISIKLSLRKPKSYKFPVLSTARKYILIFAASLLILAVIIKVDYFLYPSNKSPIRDTVSILLAMLSGVLATISFMAHMAYEIMKDGWRTWAFFLVFGFVSLMVWLNAFRDAEKEAYIIDNKYCYWLRSSLAVDITKDQRDKLLGGENVQLTPEQHSYYFSPTCISKIQSGIDHRAIYVTQ</sequence>
<dbReference type="RefSeq" id="WP_176695231.1">
    <property type="nucleotide sequence ID" value="NZ_VDDC01000082.1"/>
</dbReference>
<keyword evidence="1" id="KW-0472">Membrane</keyword>
<feature type="transmembrane region" description="Helical" evidence="1">
    <location>
        <begin position="149"/>
        <end position="169"/>
    </location>
</feature>
<feature type="transmembrane region" description="Helical" evidence="1">
    <location>
        <begin position="181"/>
        <end position="199"/>
    </location>
</feature>
<keyword evidence="1" id="KW-1133">Transmembrane helix</keyword>
<organism evidence="2 3">
    <name type="scientific">Paracoccus haeundaensis</name>
    <dbReference type="NCBI Taxonomy" id="225362"/>
    <lineage>
        <taxon>Bacteria</taxon>
        <taxon>Pseudomonadati</taxon>
        <taxon>Pseudomonadota</taxon>
        <taxon>Alphaproteobacteria</taxon>
        <taxon>Rhodobacterales</taxon>
        <taxon>Paracoccaceae</taxon>
        <taxon>Paracoccus</taxon>
    </lineage>
</organism>
<evidence type="ECO:0000313" key="2">
    <source>
        <dbReference type="EMBL" id="TNH37514.1"/>
    </source>
</evidence>
<feature type="transmembrane region" description="Helical" evidence="1">
    <location>
        <begin position="116"/>
        <end position="137"/>
    </location>
</feature>